<sequence length="80" mass="7883">MAEGGETAVSLSKKTAGKRAPTAQDGETAETQGGEAAGEVVLGDGGQGFQVEPGSADTRGQEAGNLGSGHALGRAWAQQE</sequence>
<accession>A0AAV7VNW5</accession>
<name>A0AAV7VNW5_PLEWA</name>
<dbReference type="EMBL" id="JANPWB010000003">
    <property type="protein sequence ID" value="KAJ1202349.1"/>
    <property type="molecule type" value="Genomic_DNA"/>
</dbReference>
<comment type="caution">
    <text evidence="2">The sequence shown here is derived from an EMBL/GenBank/DDBJ whole genome shotgun (WGS) entry which is preliminary data.</text>
</comment>
<organism evidence="2 3">
    <name type="scientific">Pleurodeles waltl</name>
    <name type="common">Iberian ribbed newt</name>
    <dbReference type="NCBI Taxonomy" id="8319"/>
    <lineage>
        <taxon>Eukaryota</taxon>
        <taxon>Metazoa</taxon>
        <taxon>Chordata</taxon>
        <taxon>Craniata</taxon>
        <taxon>Vertebrata</taxon>
        <taxon>Euteleostomi</taxon>
        <taxon>Amphibia</taxon>
        <taxon>Batrachia</taxon>
        <taxon>Caudata</taxon>
        <taxon>Salamandroidea</taxon>
        <taxon>Salamandridae</taxon>
        <taxon>Pleurodelinae</taxon>
        <taxon>Pleurodeles</taxon>
    </lineage>
</organism>
<dbReference type="Proteomes" id="UP001066276">
    <property type="component" value="Chromosome 2_1"/>
</dbReference>
<evidence type="ECO:0000313" key="2">
    <source>
        <dbReference type="EMBL" id="KAJ1202349.1"/>
    </source>
</evidence>
<keyword evidence="3" id="KW-1185">Reference proteome</keyword>
<gene>
    <name evidence="2" type="ORF">NDU88_006149</name>
</gene>
<feature type="region of interest" description="Disordered" evidence="1">
    <location>
        <begin position="1"/>
        <end position="80"/>
    </location>
</feature>
<evidence type="ECO:0000256" key="1">
    <source>
        <dbReference type="SAM" id="MobiDB-lite"/>
    </source>
</evidence>
<dbReference type="AlphaFoldDB" id="A0AAV7VNW5"/>
<protein>
    <submittedName>
        <fullName evidence="2">Uncharacterized protein</fullName>
    </submittedName>
</protein>
<proteinExistence type="predicted"/>
<evidence type="ECO:0000313" key="3">
    <source>
        <dbReference type="Proteomes" id="UP001066276"/>
    </source>
</evidence>
<reference evidence="2" key="1">
    <citation type="journal article" date="2022" name="bioRxiv">
        <title>Sequencing and chromosome-scale assembly of the giantPleurodeles waltlgenome.</title>
        <authorList>
            <person name="Brown T."/>
            <person name="Elewa A."/>
            <person name="Iarovenko S."/>
            <person name="Subramanian E."/>
            <person name="Araus A.J."/>
            <person name="Petzold A."/>
            <person name="Susuki M."/>
            <person name="Suzuki K.-i.T."/>
            <person name="Hayashi T."/>
            <person name="Toyoda A."/>
            <person name="Oliveira C."/>
            <person name="Osipova E."/>
            <person name="Leigh N.D."/>
            <person name="Simon A."/>
            <person name="Yun M.H."/>
        </authorList>
    </citation>
    <scope>NUCLEOTIDE SEQUENCE</scope>
    <source>
        <strain evidence="2">20211129_DDA</strain>
        <tissue evidence="2">Liver</tissue>
    </source>
</reference>